<proteinExistence type="inferred from homology"/>
<dbReference type="InterPro" id="IPR057965">
    <property type="entry name" value="STEEP1_dom"/>
</dbReference>
<keyword evidence="5" id="KW-1185">Reference proteome</keyword>
<comment type="similarity">
    <text evidence="1">Belongs to the STEEP1 family.</text>
</comment>
<evidence type="ECO:0000259" key="4">
    <source>
        <dbReference type="Pfam" id="PF25809"/>
    </source>
</evidence>
<feature type="domain" description="STEEP1" evidence="4">
    <location>
        <begin position="21"/>
        <end position="126"/>
    </location>
</feature>
<protein>
    <recommendedName>
        <fullName evidence="2">STING ER exit protein</fullName>
    </recommendedName>
</protein>
<dbReference type="AlphaFoldDB" id="A0A6P8WHD9"/>
<reference evidence="6" key="1">
    <citation type="submission" date="2025-08" db="UniProtKB">
        <authorList>
            <consortium name="RefSeq"/>
        </authorList>
    </citation>
    <scope>IDENTIFICATION</scope>
    <source>
        <strain evidence="6">15112-1751.03</strain>
        <tissue evidence="6">Whole Adult</tissue>
    </source>
</reference>
<evidence type="ECO:0000256" key="3">
    <source>
        <dbReference type="SAM" id="MobiDB-lite"/>
    </source>
</evidence>
<feature type="region of interest" description="Disordered" evidence="3">
    <location>
        <begin position="226"/>
        <end position="252"/>
    </location>
</feature>
<evidence type="ECO:0000313" key="5">
    <source>
        <dbReference type="Proteomes" id="UP000515160"/>
    </source>
</evidence>
<dbReference type="Pfam" id="PF25809">
    <property type="entry name" value="STEEP1"/>
    <property type="match status" value="1"/>
</dbReference>
<evidence type="ECO:0000256" key="2">
    <source>
        <dbReference type="ARBA" id="ARBA00024237"/>
    </source>
</evidence>
<evidence type="ECO:0000313" key="6">
    <source>
        <dbReference type="RefSeq" id="XP_034098663.1"/>
    </source>
</evidence>
<dbReference type="GO" id="GO:0005737">
    <property type="term" value="C:cytoplasm"/>
    <property type="evidence" value="ECO:0007669"/>
    <property type="project" value="GOC"/>
</dbReference>
<dbReference type="OrthoDB" id="418131at2759"/>
<name>A0A6P8WHD9_DROAB</name>
<dbReference type="GO" id="GO:0090158">
    <property type="term" value="P:endoplasmic reticulum membrane organization"/>
    <property type="evidence" value="ECO:0007669"/>
    <property type="project" value="TreeGrafter"/>
</dbReference>
<dbReference type="Proteomes" id="UP000515160">
    <property type="component" value="Chromosome 2L"/>
</dbReference>
<dbReference type="GO" id="GO:0006888">
    <property type="term" value="P:endoplasmic reticulum to Golgi vesicle-mediated transport"/>
    <property type="evidence" value="ECO:0007669"/>
    <property type="project" value="TreeGrafter"/>
</dbReference>
<sequence>MPKVVSRSIVCSDTKDQEEYNEEKPLNIYYCLCGKMSLILDCAITQLPLREVDNARVIDTNDHANKLTFNPAPQIIYIRRKEKGIEKQYRYKCRSCNLPLYYRHNNDSQITFVMSNALVRNKGEHPLAQLLAAETKSNPTTTTVVAPSGVANATATANVDDSGIVDASGKKVMVTRHTKNMGKFSSVTVSTIDEEEDEIEAREIADSYANNARIIEKQLQRKGGKLTDLGANFKPDIAQPPQKKQRGTLLER</sequence>
<dbReference type="PANTHER" id="PTHR46355">
    <property type="entry name" value="UPF0428 PROTEIN CXORF56"/>
    <property type="match status" value="1"/>
</dbReference>
<organism evidence="5 6">
    <name type="scientific">Drosophila albomicans</name>
    <name type="common">Fruit fly</name>
    <dbReference type="NCBI Taxonomy" id="7291"/>
    <lineage>
        <taxon>Eukaryota</taxon>
        <taxon>Metazoa</taxon>
        <taxon>Ecdysozoa</taxon>
        <taxon>Arthropoda</taxon>
        <taxon>Hexapoda</taxon>
        <taxon>Insecta</taxon>
        <taxon>Pterygota</taxon>
        <taxon>Neoptera</taxon>
        <taxon>Endopterygota</taxon>
        <taxon>Diptera</taxon>
        <taxon>Brachycera</taxon>
        <taxon>Muscomorpha</taxon>
        <taxon>Ephydroidea</taxon>
        <taxon>Drosophilidae</taxon>
        <taxon>Drosophila</taxon>
    </lineage>
</organism>
<dbReference type="InterPro" id="IPR029704">
    <property type="entry name" value="STEEP-like"/>
</dbReference>
<accession>A0A6P8WHD9</accession>
<evidence type="ECO:0000256" key="1">
    <source>
        <dbReference type="ARBA" id="ARBA00024205"/>
    </source>
</evidence>
<dbReference type="RefSeq" id="XP_034098663.1">
    <property type="nucleotide sequence ID" value="XM_034242772.2"/>
</dbReference>
<dbReference type="PANTHER" id="PTHR46355:SF1">
    <property type="entry name" value="STING ER EXIT PROTEIN"/>
    <property type="match status" value="1"/>
</dbReference>
<dbReference type="GeneID" id="117564115"/>
<gene>
    <name evidence="6" type="primary">LOC117564115</name>
</gene>